<evidence type="ECO:0000256" key="3">
    <source>
        <dbReference type="ARBA" id="ARBA00016943"/>
    </source>
</evidence>
<dbReference type="HAMAP" id="MF_01987">
    <property type="entry name" value="Ribokinase"/>
    <property type="match status" value="1"/>
</dbReference>
<evidence type="ECO:0000256" key="4">
    <source>
        <dbReference type="ARBA" id="ARBA00022679"/>
    </source>
</evidence>
<evidence type="ECO:0000259" key="13">
    <source>
        <dbReference type="Pfam" id="PF00294"/>
    </source>
</evidence>
<feature type="binding site" evidence="12">
    <location>
        <position position="142"/>
    </location>
    <ligand>
        <name>substrate</name>
    </ligand>
</feature>
<dbReference type="InterPro" id="IPR029056">
    <property type="entry name" value="Ribokinase-like"/>
</dbReference>
<feature type="binding site" evidence="12">
    <location>
        <position position="289"/>
    </location>
    <ligand>
        <name>K(+)</name>
        <dbReference type="ChEBI" id="CHEBI:29103"/>
    </ligand>
</feature>
<evidence type="ECO:0000256" key="5">
    <source>
        <dbReference type="ARBA" id="ARBA00022723"/>
    </source>
</evidence>
<comment type="similarity">
    <text evidence="1">Belongs to the carbohydrate kinase pfkB family.</text>
</comment>
<keyword evidence="11 12" id="KW-0119">Carbohydrate metabolism</keyword>
<comment type="activity regulation">
    <text evidence="12">Activated by a monovalent cation that binds near, but not in, the active site. The most likely occupant of the site in vivo is potassium. Ion binding induces a conformational change that may alter substrate affinity.</text>
</comment>
<dbReference type="GO" id="GO:0019303">
    <property type="term" value="P:D-ribose catabolic process"/>
    <property type="evidence" value="ECO:0007669"/>
    <property type="project" value="UniProtKB-UniRule"/>
</dbReference>
<dbReference type="PRINTS" id="PR00990">
    <property type="entry name" value="RIBOKINASE"/>
</dbReference>
<evidence type="ECO:0000256" key="2">
    <source>
        <dbReference type="ARBA" id="ARBA00012035"/>
    </source>
</evidence>
<feature type="binding site" evidence="12">
    <location>
        <position position="286"/>
    </location>
    <ligand>
        <name>K(+)</name>
        <dbReference type="ChEBI" id="CHEBI:29103"/>
    </ligand>
</feature>
<dbReference type="EC" id="2.7.1.15" evidence="2 12"/>
<feature type="binding site" evidence="12">
    <location>
        <position position="256"/>
    </location>
    <ligand>
        <name>substrate</name>
    </ligand>
</feature>
<comment type="subunit">
    <text evidence="12">Homodimer.</text>
</comment>
<feature type="binding site" evidence="12">
    <location>
        <position position="291"/>
    </location>
    <ligand>
        <name>K(+)</name>
        <dbReference type="ChEBI" id="CHEBI:29103"/>
    </ligand>
</feature>
<organism evidence="14">
    <name type="scientific">uncultured Thermomicrobiales bacterium</name>
    <dbReference type="NCBI Taxonomy" id="1645740"/>
    <lineage>
        <taxon>Bacteria</taxon>
        <taxon>Pseudomonadati</taxon>
        <taxon>Thermomicrobiota</taxon>
        <taxon>Thermomicrobia</taxon>
        <taxon>Thermomicrobiales</taxon>
        <taxon>environmental samples</taxon>
    </lineage>
</organism>
<dbReference type="EMBL" id="CADCWJ010000163">
    <property type="protein sequence ID" value="CAA9548487.1"/>
    <property type="molecule type" value="Genomic_DNA"/>
</dbReference>
<comment type="caution">
    <text evidence="12">Lacks conserved residue(s) required for the propagation of feature annotation.</text>
</comment>
<evidence type="ECO:0000256" key="8">
    <source>
        <dbReference type="ARBA" id="ARBA00022840"/>
    </source>
</evidence>
<sequence>MPTSLPVLVAGAINTDLVATMSSAPGPGETITATTFAIHAGGKGANQAVAAARSGTKVTMVGAIGEDDFGTARLRDLEREGIETTWVRRSSTAASGVALILVEDHGENRIAYVPGATTTIGSDHCVRALQAVRPGIVLATNELPQKSLGALFAEARRLGATVILNATPDPERAVELLGLVDIVIVNAGEAARILAAGDDAGDDLEPHGAIEAVRAFGPGTVIITLGADGVVGNERDTAFAHPAPAVPVVDTTGAGDTFCGAFAASLGSESSISEAARYGVLASALSVTRAGAQAGIPTRQQVTMFAEGL</sequence>
<name>A0A6J4UH24_9BACT</name>
<dbReference type="InterPro" id="IPR002173">
    <property type="entry name" value="Carboh/pur_kinase_PfkB_CS"/>
</dbReference>
<dbReference type="GO" id="GO:0004747">
    <property type="term" value="F:ribokinase activity"/>
    <property type="evidence" value="ECO:0007669"/>
    <property type="project" value="UniProtKB-UniRule"/>
</dbReference>
<keyword evidence="4 12" id="KW-0808">Transferase</keyword>
<evidence type="ECO:0000256" key="12">
    <source>
        <dbReference type="HAMAP-Rule" id="MF_01987"/>
    </source>
</evidence>
<evidence type="ECO:0000256" key="9">
    <source>
        <dbReference type="ARBA" id="ARBA00022842"/>
    </source>
</evidence>
<keyword evidence="12" id="KW-0963">Cytoplasm</keyword>
<dbReference type="SUPFAM" id="SSF53613">
    <property type="entry name" value="Ribokinase-like"/>
    <property type="match status" value="1"/>
</dbReference>
<keyword evidence="8 12" id="KW-0067">ATP-binding</keyword>
<dbReference type="InterPro" id="IPR002139">
    <property type="entry name" value="Ribo/fructo_kinase"/>
</dbReference>
<dbReference type="PROSITE" id="PS00584">
    <property type="entry name" value="PFKB_KINASES_2"/>
    <property type="match status" value="1"/>
</dbReference>
<dbReference type="AlphaFoldDB" id="A0A6J4UH24"/>
<keyword evidence="9 12" id="KW-0460">Magnesium</keyword>
<comment type="catalytic activity">
    <reaction evidence="12">
        <text>D-ribose + ATP = D-ribose 5-phosphate + ADP + H(+)</text>
        <dbReference type="Rhea" id="RHEA:13697"/>
        <dbReference type="ChEBI" id="CHEBI:15378"/>
        <dbReference type="ChEBI" id="CHEBI:30616"/>
        <dbReference type="ChEBI" id="CHEBI:47013"/>
        <dbReference type="ChEBI" id="CHEBI:78346"/>
        <dbReference type="ChEBI" id="CHEBI:456216"/>
        <dbReference type="EC" id="2.7.1.15"/>
    </reaction>
</comment>
<feature type="binding site" evidence="12">
    <location>
        <begin position="255"/>
        <end position="256"/>
    </location>
    <ligand>
        <name>ATP</name>
        <dbReference type="ChEBI" id="CHEBI:30616"/>
    </ligand>
</feature>
<protein>
    <recommendedName>
        <fullName evidence="3 12">Ribokinase</fullName>
        <shortName evidence="12">RK</shortName>
        <ecNumber evidence="2 12">2.7.1.15</ecNumber>
    </recommendedName>
</protein>
<comment type="function">
    <text evidence="12">Catalyzes the phosphorylation of ribose at O-5 in a reaction requiring ATP and magnesium. The resulting D-ribose-5-phosphate can then be used either for sythesis of nucleotides, histidine, and tryptophan, or as a component of the pentose phosphate pathway.</text>
</comment>
<feature type="binding site" evidence="12">
    <location>
        <position position="250"/>
    </location>
    <ligand>
        <name>K(+)</name>
        <dbReference type="ChEBI" id="CHEBI:29103"/>
    </ligand>
</feature>
<feature type="binding site" evidence="12">
    <location>
        <begin position="224"/>
        <end position="229"/>
    </location>
    <ligand>
        <name>ATP</name>
        <dbReference type="ChEBI" id="CHEBI:30616"/>
    </ligand>
</feature>
<feature type="active site" description="Proton acceptor" evidence="12">
    <location>
        <position position="256"/>
    </location>
</feature>
<evidence type="ECO:0000313" key="14">
    <source>
        <dbReference type="EMBL" id="CAA9548487.1"/>
    </source>
</evidence>
<feature type="domain" description="Carbohydrate kinase PfkB" evidence="13">
    <location>
        <begin position="7"/>
        <end position="299"/>
    </location>
</feature>
<evidence type="ECO:0000256" key="10">
    <source>
        <dbReference type="ARBA" id="ARBA00022958"/>
    </source>
</evidence>
<comment type="pathway">
    <text evidence="12">Carbohydrate metabolism; D-ribose degradation; D-ribose 5-phosphate from beta-D-ribopyranose: step 2/2.</text>
</comment>
<evidence type="ECO:0000256" key="11">
    <source>
        <dbReference type="ARBA" id="ARBA00023277"/>
    </source>
</evidence>
<dbReference type="Gene3D" id="3.40.1190.20">
    <property type="match status" value="1"/>
</dbReference>
<proteinExistence type="inferred from homology"/>
<feature type="binding site" evidence="12">
    <location>
        <begin position="42"/>
        <end position="46"/>
    </location>
    <ligand>
        <name>substrate</name>
    </ligand>
</feature>
<dbReference type="Pfam" id="PF00294">
    <property type="entry name" value="PfkB"/>
    <property type="match status" value="1"/>
</dbReference>
<evidence type="ECO:0000256" key="1">
    <source>
        <dbReference type="ARBA" id="ARBA00005380"/>
    </source>
</evidence>
<evidence type="ECO:0000256" key="6">
    <source>
        <dbReference type="ARBA" id="ARBA00022741"/>
    </source>
</evidence>
<dbReference type="PANTHER" id="PTHR10584:SF166">
    <property type="entry name" value="RIBOKINASE"/>
    <property type="match status" value="1"/>
</dbReference>
<dbReference type="GO" id="GO:0046872">
    <property type="term" value="F:metal ion binding"/>
    <property type="evidence" value="ECO:0007669"/>
    <property type="project" value="UniProtKB-KW"/>
</dbReference>
<comment type="similarity">
    <text evidence="12">Belongs to the carbohydrate kinase PfkB family. Ribokinase subfamily.</text>
</comment>
<dbReference type="GO" id="GO:0005524">
    <property type="term" value="F:ATP binding"/>
    <property type="evidence" value="ECO:0007669"/>
    <property type="project" value="UniProtKB-UniRule"/>
</dbReference>
<gene>
    <name evidence="12" type="primary">rbsK</name>
    <name evidence="14" type="ORF">AVDCRST_MAG87-668</name>
</gene>
<keyword evidence="7 12" id="KW-0418">Kinase</keyword>
<dbReference type="InterPro" id="IPR011877">
    <property type="entry name" value="Ribokinase"/>
</dbReference>
<feature type="binding site" evidence="12">
    <location>
        <begin position="14"/>
        <end position="16"/>
    </location>
    <ligand>
        <name>substrate</name>
    </ligand>
</feature>
<dbReference type="PANTHER" id="PTHR10584">
    <property type="entry name" value="SUGAR KINASE"/>
    <property type="match status" value="1"/>
</dbReference>
<accession>A0A6J4UH24</accession>
<dbReference type="UniPathway" id="UPA00916">
    <property type="reaction ID" value="UER00889"/>
</dbReference>
<dbReference type="InterPro" id="IPR011611">
    <property type="entry name" value="PfkB_dom"/>
</dbReference>
<comment type="subcellular location">
    <subcellularLocation>
        <location evidence="12">Cytoplasm</location>
    </subcellularLocation>
</comment>
<keyword evidence="6 12" id="KW-0547">Nucleotide-binding</keyword>
<keyword evidence="5 12" id="KW-0479">Metal-binding</keyword>
<keyword evidence="10 12" id="KW-0630">Potassium</keyword>
<dbReference type="CDD" id="cd01174">
    <property type="entry name" value="ribokinase"/>
    <property type="match status" value="1"/>
</dbReference>
<evidence type="ECO:0000256" key="7">
    <source>
        <dbReference type="ARBA" id="ARBA00022777"/>
    </source>
</evidence>
<feature type="binding site" evidence="12">
    <location>
        <position position="252"/>
    </location>
    <ligand>
        <name>K(+)</name>
        <dbReference type="ChEBI" id="CHEBI:29103"/>
    </ligand>
</feature>
<dbReference type="GO" id="GO:0005829">
    <property type="term" value="C:cytosol"/>
    <property type="evidence" value="ECO:0007669"/>
    <property type="project" value="TreeGrafter"/>
</dbReference>
<feature type="binding site" evidence="12">
    <location>
        <position position="186"/>
    </location>
    <ligand>
        <name>ATP</name>
        <dbReference type="ChEBI" id="CHEBI:30616"/>
    </ligand>
</feature>
<comment type="cofactor">
    <cofactor evidence="12">
        <name>Mg(2+)</name>
        <dbReference type="ChEBI" id="CHEBI:18420"/>
    </cofactor>
    <text evidence="12">Requires a divalent cation, most likely magnesium in vivo, as an electrophilic catalyst to aid phosphoryl group transfer. It is the chelate of the metal and the nucleotide that is the actual substrate.</text>
</comment>
<reference evidence="14" key="1">
    <citation type="submission" date="2020-02" db="EMBL/GenBank/DDBJ databases">
        <authorList>
            <person name="Meier V. D."/>
        </authorList>
    </citation>
    <scope>NUCLEOTIDE SEQUENCE</scope>
    <source>
        <strain evidence="14">AVDCRST_MAG87</strain>
    </source>
</reference>